<evidence type="ECO:0000256" key="1">
    <source>
        <dbReference type="ARBA" id="ARBA00004319"/>
    </source>
</evidence>
<feature type="compositionally biased region" description="Polar residues" evidence="9">
    <location>
        <begin position="589"/>
        <end position="601"/>
    </location>
</feature>
<dbReference type="Gene3D" id="3.90.640.10">
    <property type="entry name" value="Actin, Chain A, domain 4"/>
    <property type="match status" value="1"/>
</dbReference>
<dbReference type="InterPro" id="IPR013126">
    <property type="entry name" value="Hsp_70_fam"/>
</dbReference>
<accession>A0AAN8P7R5</accession>
<dbReference type="GO" id="GO:0034663">
    <property type="term" value="C:endoplasmic reticulum chaperone complex"/>
    <property type="evidence" value="ECO:0007669"/>
    <property type="project" value="TreeGrafter"/>
</dbReference>
<dbReference type="InterPro" id="IPR043129">
    <property type="entry name" value="ATPase_NBD"/>
</dbReference>
<dbReference type="Gene3D" id="3.30.30.30">
    <property type="match status" value="1"/>
</dbReference>
<evidence type="ECO:0000256" key="5">
    <source>
        <dbReference type="ARBA" id="ARBA00022824"/>
    </source>
</evidence>
<protein>
    <recommendedName>
        <fullName evidence="8">Hypoxia up-regulated protein 1</fullName>
    </recommendedName>
</protein>
<feature type="compositionally biased region" description="Basic and acidic residues" evidence="9">
    <location>
        <begin position="895"/>
        <end position="908"/>
    </location>
</feature>
<keyword evidence="5" id="KW-0256">Endoplasmic reticulum</keyword>
<evidence type="ECO:0000256" key="10">
    <source>
        <dbReference type="SAM" id="SignalP"/>
    </source>
</evidence>
<name>A0AAN8P7R5_POLSC</name>
<dbReference type="GO" id="GO:0140662">
    <property type="term" value="F:ATP-dependent protein folding chaperone"/>
    <property type="evidence" value="ECO:0007669"/>
    <property type="project" value="InterPro"/>
</dbReference>
<evidence type="ECO:0000256" key="3">
    <source>
        <dbReference type="ARBA" id="ARBA00022729"/>
    </source>
</evidence>
<dbReference type="FunFam" id="3.30.30.30:FF:000004">
    <property type="entry name" value="hypoxia up-regulated protein 1"/>
    <property type="match status" value="1"/>
</dbReference>
<dbReference type="InterPro" id="IPR029047">
    <property type="entry name" value="HSP70_peptide-bd_sf"/>
</dbReference>
<evidence type="ECO:0000256" key="2">
    <source>
        <dbReference type="ARBA" id="ARBA00007381"/>
    </source>
</evidence>
<comment type="caution">
    <text evidence="11">The sequence shown here is derived from an EMBL/GenBank/DDBJ whole genome shotgun (WGS) entry which is preliminary data.</text>
</comment>
<dbReference type="GO" id="GO:0005524">
    <property type="term" value="F:ATP binding"/>
    <property type="evidence" value="ECO:0007669"/>
    <property type="project" value="UniProtKB-KW"/>
</dbReference>
<dbReference type="Gene3D" id="1.20.1270.10">
    <property type="match status" value="1"/>
</dbReference>
<evidence type="ECO:0000256" key="4">
    <source>
        <dbReference type="ARBA" id="ARBA00022741"/>
    </source>
</evidence>
<dbReference type="InterPro" id="IPR029048">
    <property type="entry name" value="HSP70_C_sf"/>
</dbReference>
<gene>
    <name evidence="11" type="ORF">RUM43_011477</name>
</gene>
<comment type="subcellular location">
    <subcellularLocation>
        <location evidence="1">Endoplasmic reticulum lumen</location>
    </subcellularLocation>
</comment>
<keyword evidence="3 10" id="KW-0732">Signal</keyword>
<comment type="similarity">
    <text evidence="2">Belongs to the heat shock protein 70 family.</text>
</comment>
<dbReference type="EMBL" id="JAWJWE010000039">
    <property type="protein sequence ID" value="KAK6621171.1"/>
    <property type="molecule type" value="Genomic_DNA"/>
</dbReference>
<keyword evidence="6" id="KW-0067">ATP-binding</keyword>
<dbReference type="PANTHER" id="PTHR45639:SF3">
    <property type="entry name" value="HYPOXIA UP-REGULATED PROTEIN 1"/>
    <property type="match status" value="1"/>
</dbReference>
<evidence type="ECO:0000256" key="6">
    <source>
        <dbReference type="ARBA" id="ARBA00022840"/>
    </source>
</evidence>
<feature type="chain" id="PRO_5042951573" description="Hypoxia up-regulated protein 1" evidence="10">
    <location>
        <begin position="25"/>
        <end position="967"/>
    </location>
</feature>
<dbReference type="GO" id="GO:0030968">
    <property type="term" value="P:endoplasmic reticulum unfolded protein response"/>
    <property type="evidence" value="ECO:0007669"/>
    <property type="project" value="TreeGrafter"/>
</dbReference>
<evidence type="ECO:0000256" key="8">
    <source>
        <dbReference type="ARBA" id="ARBA00040503"/>
    </source>
</evidence>
<dbReference type="Gene3D" id="2.60.34.10">
    <property type="entry name" value="Substrate Binding Domain Of DNAk, Chain A, domain 1"/>
    <property type="match status" value="1"/>
</dbReference>
<dbReference type="FunFam" id="3.90.640.10:FF:000012">
    <property type="entry name" value="Hypoxia up-regulated protein 1"/>
    <property type="match status" value="1"/>
</dbReference>
<organism evidence="11 12">
    <name type="scientific">Polyplax serrata</name>
    <name type="common">Common mouse louse</name>
    <dbReference type="NCBI Taxonomy" id="468196"/>
    <lineage>
        <taxon>Eukaryota</taxon>
        <taxon>Metazoa</taxon>
        <taxon>Ecdysozoa</taxon>
        <taxon>Arthropoda</taxon>
        <taxon>Hexapoda</taxon>
        <taxon>Insecta</taxon>
        <taxon>Pterygota</taxon>
        <taxon>Neoptera</taxon>
        <taxon>Paraneoptera</taxon>
        <taxon>Psocodea</taxon>
        <taxon>Troctomorpha</taxon>
        <taxon>Phthiraptera</taxon>
        <taxon>Anoplura</taxon>
        <taxon>Polyplacidae</taxon>
        <taxon>Polyplax</taxon>
    </lineage>
</organism>
<evidence type="ECO:0000313" key="12">
    <source>
        <dbReference type="Proteomes" id="UP001372834"/>
    </source>
</evidence>
<dbReference type="SUPFAM" id="SSF100934">
    <property type="entry name" value="Heat shock protein 70kD (HSP70), C-terminal subdomain"/>
    <property type="match status" value="1"/>
</dbReference>
<dbReference type="CDD" id="cd10230">
    <property type="entry name" value="ASKHA_NBD_HSP70_HYOU1"/>
    <property type="match status" value="1"/>
</dbReference>
<reference evidence="11 12" key="1">
    <citation type="submission" date="2023-10" db="EMBL/GenBank/DDBJ databases">
        <title>Genomes of two closely related lineages of the louse Polyplax serrata with different host specificities.</title>
        <authorList>
            <person name="Martinu J."/>
            <person name="Tarabai H."/>
            <person name="Stefka J."/>
            <person name="Hypsa V."/>
        </authorList>
    </citation>
    <scope>NUCLEOTIDE SEQUENCE [LARGE SCALE GENOMIC DNA]</scope>
    <source>
        <strain evidence="11">HR10_N</strain>
    </source>
</reference>
<feature type="region of interest" description="Disordered" evidence="9">
    <location>
        <begin position="863"/>
        <end position="933"/>
    </location>
</feature>
<dbReference type="Gene3D" id="3.30.420.40">
    <property type="match status" value="2"/>
</dbReference>
<dbReference type="SUPFAM" id="SSF53067">
    <property type="entry name" value="Actin-like ATPase domain"/>
    <property type="match status" value="2"/>
</dbReference>
<dbReference type="GO" id="GO:0005788">
    <property type="term" value="C:endoplasmic reticulum lumen"/>
    <property type="evidence" value="ECO:0007669"/>
    <property type="project" value="UniProtKB-SubCell"/>
</dbReference>
<keyword evidence="7" id="KW-0143">Chaperone</keyword>
<dbReference type="PRINTS" id="PR00301">
    <property type="entry name" value="HEATSHOCK70"/>
</dbReference>
<keyword evidence="4" id="KW-0547">Nucleotide-binding</keyword>
<dbReference type="Pfam" id="PF00012">
    <property type="entry name" value="HSP70"/>
    <property type="match status" value="1"/>
</dbReference>
<dbReference type="PANTHER" id="PTHR45639">
    <property type="entry name" value="HSC70CB, ISOFORM G-RELATED"/>
    <property type="match status" value="1"/>
</dbReference>
<feature type="region of interest" description="Disordered" evidence="9">
    <location>
        <begin position="583"/>
        <end position="625"/>
    </location>
</feature>
<proteinExistence type="inferred from homology"/>
<dbReference type="Proteomes" id="UP001372834">
    <property type="component" value="Unassembled WGS sequence"/>
</dbReference>
<dbReference type="AlphaFoldDB" id="A0AAN8P7R5"/>
<evidence type="ECO:0000256" key="7">
    <source>
        <dbReference type="ARBA" id="ARBA00023186"/>
    </source>
</evidence>
<feature type="signal peptide" evidence="10">
    <location>
        <begin position="1"/>
        <end position="24"/>
    </location>
</feature>
<feature type="compositionally biased region" description="Basic and acidic residues" evidence="9">
    <location>
        <begin position="602"/>
        <end position="622"/>
    </location>
</feature>
<evidence type="ECO:0000256" key="9">
    <source>
        <dbReference type="SAM" id="MobiDB-lite"/>
    </source>
</evidence>
<sequence>MASLLRGITIIFIISVICINRCSGVAVMSVDFGSEWMKVAIVSPGVPMEIALNKESKRKTPAFIAFRNNERTFGEDAQNVAVRFPSNGYGYLLDLLGKKLDNPIVKLYRKRFPYYLIEDDPLRGTVVFRHDEETTFTPEELIGMLLHKAKEFAEESAGQPITDAVIVVPGYFNQAERRALYNATNLGGLKVLQLINDYTAVALNYGIFRAKDFNETTQYILFYDMGASSTTATIVAYQMIKQKDRGIVETHPQATVIGVGYDRTLGGLEIQLRLQQHLAKKFTETKKTKSDLFSNPRAMAKLFKEAGRVKNVLSANIEHYAQVEGLLDEEDFKLLVTREELENMCKDLFDRVKDPILQALKTSGITMDIINQVILVGAGTRMPKIQEILSDVVKKELGKNINTDEAAVMGAVYKAADIATGFKVKKFISKDAVVLPIQVTFQKSSNNSSEVKYIKKTLFNVMNPFPQKKILTFSKHVDDFDFNVHYGEMDHLPQKEIEALGPLNLSLVHVNGVKSVLDKHEGKNVESKGIKAHFAMDESGLLHLLNIDYVAEKTVTGDGEEESTLKKLGSSFTKLFGGYDTPAEELGKTASSETNGETVPTTDEKQNEKPAKDGEKVEKVQEKNATATAEVKPQIVVIKENISATYEDLGVPPLSTNQMETSLRKILELDDFDNQKQKKEKSRNALESFVFDALQKIETDVYSKSATDKEKETIIKECQEISNWLDEEFDADAETYETKLKEIKTLTSSLYKRVSEHEERPEALSALKAMLNGSEHFLNTIRTKTKETLDRGDEAIFTEVEMNSLEKIIKETEEWKSINEIEQSKLPLSSPPKLTIKSITDKMAALDREVKYLVNKAKLWRPKSKPTNQTKEGISKGKVVNGTEKNETQVPAAEKSTEGSEDSEKVLDAESVGEPNESSGAQPEVKEETISTTESYVTEKFSDDVWSWAMSALVMCLIHFLFTVPTI</sequence>
<evidence type="ECO:0000313" key="11">
    <source>
        <dbReference type="EMBL" id="KAK6621171.1"/>
    </source>
</evidence>